<evidence type="ECO:0000313" key="3">
    <source>
        <dbReference type="Proteomes" id="UP000034894"/>
    </source>
</evidence>
<dbReference type="STRING" id="1618443.UV73_C0005G0086"/>
<evidence type="ECO:0000313" key="2">
    <source>
        <dbReference type="EMBL" id="KKS97809.1"/>
    </source>
</evidence>
<feature type="transmembrane region" description="Helical" evidence="1">
    <location>
        <begin position="292"/>
        <end position="313"/>
    </location>
</feature>
<evidence type="ECO:0008006" key="4">
    <source>
        <dbReference type="Google" id="ProtNLM"/>
    </source>
</evidence>
<feature type="transmembrane region" description="Helical" evidence="1">
    <location>
        <begin position="325"/>
        <end position="344"/>
    </location>
</feature>
<protein>
    <recommendedName>
        <fullName evidence="4">Glycosyltransferase RgtA/B/C/D-like domain-containing protein</fullName>
    </recommendedName>
</protein>
<feature type="transmembrane region" description="Helical" evidence="1">
    <location>
        <begin position="350"/>
        <end position="367"/>
    </location>
</feature>
<feature type="transmembrane region" description="Helical" evidence="1">
    <location>
        <begin position="168"/>
        <end position="195"/>
    </location>
</feature>
<feature type="transmembrane region" description="Helical" evidence="1">
    <location>
        <begin position="65"/>
        <end position="84"/>
    </location>
</feature>
<accession>A0A0G1DJG8</accession>
<feature type="transmembrane region" description="Helical" evidence="1">
    <location>
        <begin position="91"/>
        <end position="109"/>
    </location>
</feature>
<keyword evidence="1" id="KW-0812">Transmembrane</keyword>
<evidence type="ECO:0000256" key="1">
    <source>
        <dbReference type="SAM" id="Phobius"/>
    </source>
</evidence>
<comment type="caution">
    <text evidence="2">The sequence shown here is derived from an EMBL/GenBank/DDBJ whole genome shotgun (WGS) entry which is preliminary data.</text>
</comment>
<dbReference type="EMBL" id="LCFP01000005">
    <property type="protein sequence ID" value="KKS97809.1"/>
    <property type="molecule type" value="Genomic_DNA"/>
</dbReference>
<feature type="transmembrane region" description="Helical" evidence="1">
    <location>
        <begin position="207"/>
        <end position="227"/>
    </location>
</feature>
<feature type="transmembrane region" description="Helical" evidence="1">
    <location>
        <begin position="374"/>
        <end position="391"/>
    </location>
</feature>
<dbReference type="AlphaFoldDB" id="A0A0G1DJG8"/>
<gene>
    <name evidence="2" type="ORF">UV73_C0005G0086</name>
</gene>
<reference evidence="2 3" key="1">
    <citation type="journal article" date="2015" name="Nature">
        <title>rRNA introns, odd ribosomes, and small enigmatic genomes across a large radiation of phyla.</title>
        <authorList>
            <person name="Brown C.T."/>
            <person name="Hug L.A."/>
            <person name="Thomas B.C."/>
            <person name="Sharon I."/>
            <person name="Castelle C.J."/>
            <person name="Singh A."/>
            <person name="Wilkins M.J."/>
            <person name="Williams K.H."/>
            <person name="Banfield J.F."/>
        </authorList>
    </citation>
    <scope>NUCLEOTIDE SEQUENCE [LARGE SCALE GENOMIC DNA]</scope>
</reference>
<name>A0A0G1DJG8_9BACT</name>
<organism evidence="2 3">
    <name type="scientific">Candidatus Gottesmanbacteria bacterium GW2011_GWA2_43_14</name>
    <dbReference type="NCBI Taxonomy" id="1618443"/>
    <lineage>
        <taxon>Bacteria</taxon>
        <taxon>Candidatus Gottesmaniibacteriota</taxon>
    </lineage>
</organism>
<keyword evidence="1" id="KW-1133">Transmembrane helix</keyword>
<keyword evidence="1" id="KW-0472">Membrane</keyword>
<proteinExistence type="predicted"/>
<feature type="transmembrane region" description="Helical" evidence="1">
    <location>
        <begin position="143"/>
        <end position="162"/>
    </location>
</feature>
<sequence length="393" mass="45975">MKRILFFLPLIIFISVLAVYFFTNQDTANLFRHFVFMADAFLHGRFDIANPTYDLGDRVIVNNRIYFQFGPAPAIILLPLVYIWKTNVSQTYVSMLFGALNSVLVYILLGRLKIPGLAKKLLLTVFFAFGTVHFSSAVTGTTWFFAHIIAVFFLLLALIENFGKKRPFLMGLFFSMAVFSRQPTFLCLPFFLLFLKKEAPYRLFFRKFLLFFLGALPLFLFAAFYNFDRFGNIFEDGRNYVYREYVSSSAPYTFMRQDNPNFVTGMVDWRNIPLNLYTLFLMPPVTTPRFPYIAPSPYGLSVILTSPFFVYALWAKRNFLTKVSWLAVVLIAFFDFLWFGQGWVQFGYRYVLDFIPFLMIPLAFGFRDISKLKIFLLFWSVIINTWGAYYLRV</sequence>
<dbReference type="Proteomes" id="UP000034894">
    <property type="component" value="Unassembled WGS sequence"/>
</dbReference>